<reference evidence="1 2" key="1">
    <citation type="submission" date="2018-05" db="EMBL/GenBank/DDBJ databases">
        <title>Leucothrix arctica sp. nov., isolated from Arctic seawater.</title>
        <authorList>
            <person name="Choi A."/>
            <person name="Baek K."/>
        </authorList>
    </citation>
    <scope>NUCLEOTIDE SEQUENCE [LARGE SCALE GENOMIC DNA]</scope>
    <source>
        <strain evidence="1 2">IMCC9719</strain>
    </source>
</reference>
<evidence type="ECO:0000313" key="2">
    <source>
        <dbReference type="Proteomes" id="UP000245506"/>
    </source>
</evidence>
<dbReference type="Proteomes" id="UP000245506">
    <property type="component" value="Unassembled WGS sequence"/>
</dbReference>
<dbReference type="AlphaFoldDB" id="A0A317CIC0"/>
<dbReference type="SUPFAM" id="SSF55729">
    <property type="entry name" value="Acyl-CoA N-acyltransferases (Nat)"/>
    <property type="match status" value="1"/>
</dbReference>
<sequence length="391" mass="45385">MQIKIHSEIKQLPAEEWNALVEDNNPFMRHEFLEALETHGCVGPEFGWIPCHIGIYDDGKLSAAMPLYQKYNSYGEFVFDHAWADAYKQSRIDYFPKLVSATPYTPATGQRLLSNSPDSPEEHYQILMQTVAQLSVDNKMSSYHCLFPRADQLDWLAKLSLNGSDVLLRHDVQFHWNNNNYTEFEDFLDALTAKKRKNVRQERKRMQQSGVQLRLLDGHTATAKDWEDFAHFYKVTFEEKWSTPTLNAGFFQEVASKLPDQVFLVLADLPAEEGSGEERGECIAGSLMFRSETRLYGRHWGCTQQIDKLHFEACYYQGIEYCIRNNLQVFEPGAQGEHKIARGFIPTETRSAHWLNNSPYQESIVQYVEHERKAIDEYRKQLKSPYQESES</sequence>
<dbReference type="OrthoDB" id="9776898at2"/>
<dbReference type="Pfam" id="PF04339">
    <property type="entry name" value="FemAB_like"/>
    <property type="match status" value="1"/>
</dbReference>
<name>A0A317CIC0_9GAMM</name>
<gene>
    <name evidence="1" type="ORF">DKT75_05155</name>
</gene>
<organism evidence="1 2">
    <name type="scientific">Leucothrix arctica</name>
    <dbReference type="NCBI Taxonomy" id="1481894"/>
    <lineage>
        <taxon>Bacteria</taxon>
        <taxon>Pseudomonadati</taxon>
        <taxon>Pseudomonadota</taxon>
        <taxon>Gammaproteobacteria</taxon>
        <taxon>Thiotrichales</taxon>
        <taxon>Thiotrichaceae</taxon>
        <taxon>Leucothrix</taxon>
    </lineage>
</organism>
<dbReference type="InterPro" id="IPR016181">
    <property type="entry name" value="Acyl_CoA_acyltransferase"/>
</dbReference>
<keyword evidence="1" id="KW-0808">Transferase</keyword>
<dbReference type="EMBL" id="QGKL01000015">
    <property type="protein sequence ID" value="PWQ98017.1"/>
    <property type="molecule type" value="Genomic_DNA"/>
</dbReference>
<dbReference type="InterPro" id="IPR007434">
    <property type="entry name" value="FemAB-like"/>
</dbReference>
<comment type="caution">
    <text evidence="1">The sequence shown here is derived from an EMBL/GenBank/DDBJ whole genome shotgun (WGS) entry which is preliminary data.</text>
</comment>
<protein>
    <submittedName>
        <fullName evidence="1">GNAT family N-acetyltransferase</fullName>
    </submittedName>
</protein>
<keyword evidence="2" id="KW-1185">Reference proteome</keyword>
<evidence type="ECO:0000313" key="1">
    <source>
        <dbReference type="EMBL" id="PWQ98017.1"/>
    </source>
</evidence>
<dbReference type="PANTHER" id="PTHR47017:SF1">
    <property type="entry name" value="ACYL-COA"/>
    <property type="match status" value="1"/>
</dbReference>
<proteinExistence type="predicted"/>
<dbReference type="PANTHER" id="PTHR47017">
    <property type="entry name" value="ACYL-COA"/>
    <property type="match status" value="1"/>
</dbReference>
<dbReference type="Gene3D" id="3.40.630.30">
    <property type="match status" value="1"/>
</dbReference>
<accession>A0A317CIC0</accession>
<dbReference type="GO" id="GO:0016740">
    <property type="term" value="F:transferase activity"/>
    <property type="evidence" value="ECO:0007669"/>
    <property type="project" value="UniProtKB-KW"/>
</dbReference>